<name>A0ABV7IP43_9SPHN</name>
<evidence type="ECO:0000259" key="2">
    <source>
        <dbReference type="Pfam" id="PF03981"/>
    </source>
</evidence>
<evidence type="ECO:0000256" key="1">
    <source>
        <dbReference type="ARBA" id="ARBA00006436"/>
    </source>
</evidence>
<comment type="caution">
    <text evidence="3">The sequence shown here is derived from an EMBL/GenBank/DDBJ whole genome shotgun (WGS) entry which is preliminary data.</text>
</comment>
<dbReference type="InterPro" id="IPR021150">
    <property type="entry name" value="Ubiq_cyt_c_chap"/>
</dbReference>
<sequence length="182" mass="19178">MSLLSRLLKPLLNRGGDDRDPVRPLWHRTVELARDPRWYGAREIGGGGVADTVAGRFDAITLVLCAVLLRMEREPALVPPSVLLTELFVDDMDGQLRQSGVGDLVVGKHIGKLVSSLGGRLGALREALAEADDAALVAAVERNVSLGAGANPPRVAQLLRGLAGALDATSGENLLAARIVLP</sequence>
<proteinExistence type="inferred from homology"/>
<accession>A0ABV7IP43</accession>
<dbReference type="RefSeq" id="WP_379509134.1">
    <property type="nucleotide sequence ID" value="NZ_JBHRTQ010000006.1"/>
</dbReference>
<protein>
    <submittedName>
        <fullName evidence="3">Ubiquinol-cytochrome C chaperone family protein</fullName>
    </submittedName>
</protein>
<evidence type="ECO:0000313" key="3">
    <source>
        <dbReference type="EMBL" id="MFC3173747.1"/>
    </source>
</evidence>
<feature type="domain" description="Ubiquinol-cytochrome c chaperone" evidence="2">
    <location>
        <begin position="48"/>
        <end position="179"/>
    </location>
</feature>
<keyword evidence="4" id="KW-1185">Reference proteome</keyword>
<dbReference type="Pfam" id="PF03981">
    <property type="entry name" value="Ubiq_cyt_C_chap"/>
    <property type="match status" value="1"/>
</dbReference>
<organism evidence="3 4">
    <name type="scientific">Novosphingobium bradum</name>
    <dbReference type="NCBI Taxonomy" id="1737444"/>
    <lineage>
        <taxon>Bacteria</taxon>
        <taxon>Pseudomonadati</taxon>
        <taxon>Pseudomonadota</taxon>
        <taxon>Alphaproteobacteria</taxon>
        <taxon>Sphingomonadales</taxon>
        <taxon>Sphingomonadaceae</taxon>
        <taxon>Novosphingobium</taxon>
    </lineage>
</organism>
<gene>
    <name evidence="3" type="ORF">ACFOD9_05725</name>
</gene>
<evidence type="ECO:0000313" key="4">
    <source>
        <dbReference type="Proteomes" id="UP001595604"/>
    </source>
</evidence>
<reference evidence="4" key="1">
    <citation type="journal article" date="2019" name="Int. J. Syst. Evol. Microbiol.">
        <title>The Global Catalogue of Microorganisms (GCM) 10K type strain sequencing project: providing services to taxonomists for standard genome sequencing and annotation.</title>
        <authorList>
            <consortium name="The Broad Institute Genomics Platform"/>
            <consortium name="The Broad Institute Genome Sequencing Center for Infectious Disease"/>
            <person name="Wu L."/>
            <person name="Ma J."/>
        </authorList>
    </citation>
    <scope>NUCLEOTIDE SEQUENCE [LARGE SCALE GENOMIC DNA]</scope>
    <source>
        <strain evidence="4">KCTC 42984</strain>
    </source>
</reference>
<dbReference type="Proteomes" id="UP001595604">
    <property type="component" value="Unassembled WGS sequence"/>
</dbReference>
<dbReference type="EMBL" id="JBHRTQ010000006">
    <property type="protein sequence ID" value="MFC3173747.1"/>
    <property type="molecule type" value="Genomic_DNA"/>
</dbReference>
<comment type="similarity">
    <text evidence="1">Belongs to the UPF0174 family.</text>
</comment>